<dbReference type="InterPro" id="IPR003256">
    <property type="entry name" value="Ribosomal_uL24"/>
</dbReference>
<evidence type="ECO:0000313" key="6">
    <source>
        <dbReference type="EMBL" id="CAK9321899.1"/>
    </source>
</evidence>
<gene>
    <name evidence="6" type="ORF">CITCOLO1_LOCUS13998</name>
</gene>
<feature type="domain" description="KOW" evidence="5">
    <location>
        <begin position="175"/>
        <end position="202"/>
    </location>
</feature>
<evidence type="ECO:0000256" key="3">
    <source>
        <dbReference type="ARBA" id="ARBA00023274"/>
    </source>
</evidence>
<accession>A0ABP0YN12</accession>
<name>A0ABP0YN12_9ROSI</name>
<reference evidence="6 7" key="1">
    <citation type="submission" date="2024-03" db="EMBL/GenBank/DDBJ databases">
        <authorList>
            <person name="Gkanogiannis A."/>
            <person name="Becerra Lopez-Lavalle L."/>
        </authorList>
    </citation>
    <scope>NUCLEOTIDE SEQUENCE [LARGE SCALE GENOMIC DNA]</scope>
</reference>
<dbReference type="InterPro" id="IPR014722">
    <property type="entry name" value="Rib_uL2_dom2"/>
</dbReference>
<keyword evidence="2 4" id="KW-0689">Ribosomal protein</keyword>
<dbReference type="InterPro" id="IPR005825">
    <property type="entry name" value="Ribosomal_uL24_CS"/>
</dbReference>
<dbReference type="SUPFAM" id="SSF50104">
    <property type="entry name" value="Translation proteins SH3-like domain"/>
    <property type="match status" value="1"/>
</dbReference>
<dbReference type="InterPro" id="IPR008991">
    <property type="entry name" value="Translation_prot_SH3-like_sf"/>
</dbReference>
<dbReference type="Pfam" id="PF17136">
    <property type="entry name" value="ribosomal_L24"/>
    <property type="match status" value="1"/>
</dbReference>
<dbReference type="PANTHER" id="PTHR12903">
    <property type="entry name" value="MITOCHONDRIAL RIBOSOMAL PROTEIN L24"/>
    <property type="match status" value="1"/>
</dbReference>
<evidence type="ECO:0000259" key="5">
    <source>
        <dbReference type="SMART" id="SM00739"/>
    </source>
</evidence>
<dbReference type="Gene3D" id="2.30.30.30">
    <property type="match status" value="1"/>
</dbReference>
<keyword evidence="7" id="KW-1185">Reference proteome</keyword>
<evidence type="ECO:0000313" key="7">
    <source>
        <dbReference type="Proteomes" id="UP001642487"/>
    </source>
</evidence>
<sequence length="297" mass="33241">MDVVIPGGKQGYSCQRLEGKEGSPILENFGHLRNHTTTPRHLPNHRLPLPFAGFVQDLTPDIGKTLSFTAQLHLFLSVFAILHSAIAYPFVKLPNTFFRDKPAAAKMAAMAALQSSMTALSLSSNSFLGQRLPPPTIYAAPVTSKEKPCLIVMRLKRWERKECKPNSLPVLHKMHVKVGDTVKVIAGRDKGKIGEITKIFKHNSKVIVNEINLKTKHVKSREEEEQGQIIKIEAPIHSSNVMLYSKEQNVASRVGHKTLENGKRVRYLIKTGEIIDNIENWKKLKEEKSKTEVATTA</sequence>
<dbReference type="Proteomes" id="UP001642487">
    <property type="component" value="Chromosome 5"/>
</dbReference>
<dbReference type="InterPro" id="IPR041988">
    <property type="entry name" value="Ribosomal_uL24_KOW"/>
</dbReference>
<dbReference type="Pfam" id="PF00467">
    <property type="entry name" value="KOW"/>
    <property type="match status" value="1"/>
</dbReference>
<dbReference type="HAMAP" id="MF_01326_B">
    <property type="entry name" value="Ribosomal_uL24_B"/>
    <property type="match status" value="1"/>
</dbReference>
<dbReference type="PROSITE" id="PS01108">
    <property type="entry name" value="RIBOSOMAL_L24"/>
    <property type="match status" value="1"/>
</dbReference>
<proteinExistence type="inferred from homology"/>
<evidence type="ECO:0000256" key="1">
    <source>
        <dbReference type="ARBA" id="ARBA00010618"/>
    </source>
</evidence>
<dbReference type="NCBIfam" id="TIGR01079">
    <property type="entry name" value="rplX_bact"/>
    <property type="match status" value="1"/>
</dbReference>
<evidence type="ECO:0000256" key="2">
    <source>
        <dbReference type="ARBA" id="ARBA00022980"/>
    </source>
</evidence>
<evidence type="ECO:0000256" key="4">
    <source>
        <dbReference type="RuleBase" id="RU003477"/>
    </source>
</evidence>
<dbReference type="InterPro" id="IPR057264">
    <property type="entry name" value="Ribosomal_uL24_C"/>
</dbReference>
<dbReference type="InterPro" id="IPR005824">
    <property type="entry name" value="KOW"/>
</dbReference>
<dbReference type="EMBL" id="OZ021739">
    <property type="protein sequence ID" value="CAK9321899.1"/>
    <property type="molecule type" value="Genomic_DNA"/>
</dbReference>
<dbReference type="SMART" id="SM00739">
    <property type="entry name" value="KOW"/>
    <property type="match status" value="1"/>
</dbReference>
<organism evidence="6 7">
    <name type="scientific">Citrullus colocynthis</name>
    <name type="common">colocynth</name>
    <dbReference type="NCBI Taxonomy" id="252529"/>
    <lineage>
        <taxon>Eukaryota</taxon>
        <taxon>Viridiplantae</taxon>
        <taxon>Streptophyta</taxon>
        <taxon>Embryophyta</taxon>
        <taxon>Tracheophyta</taxon>
        <taxon>Spermatophyta</taxon>
        <taxon>Magnoliopsida</taxon>
        <taxon>eudicotyledons</taxon>
        <taxon>Gunneridae</taxon>
        <taxon>Pentapetalae</taxon>
        <taxon>rosids</taxon>
        <taxon>fabids</taxon>
        <taxon>Cucurbitales</taxon>
        <taxon>Cucurbitaceae</taxon>
        <taxon>Benincaseae</taxon>
        <taxon>Citrullus</taxon>
    </lineage>
</organism>
<protein>
    <recommendedName>
        <fullName evidence="5">KOW domain-containing protein</fullName>
    </recommendedName>
</protein>
<dbReference type="CDD" id="cd06089">
    <property type="entry name" value="KOW_RPL26"/>
    <property type="match status" value="1"/>
</dbReference>
<comment type="similarity">
    <text evidence="1 4">Belongs to the universal ribosomal protein uL24 family.</text>
</comment>
<keyword evidence="3 4" id="KW-0687">Ribonucleoprotein</keyword>